<protein>
    <submittedName>
        <fullName evidence="2">Alpha/beta hydrolase</fullName>
    </submittedName>
</protein>
<dbReference type="Proteomes" id="UP001202134">
    <property type="component" value="Unassembled WGS sequence"/>
</dbReference>
<dbReference type="PANTHER" id="PTHR43139:SF52">
    <property type="entry name" value="SI:DKEY-122A22.2"/>
    <property type="match status" value="1"/>
</dbReference>
<keyword evidence="2" id="KW-0378">Hydrolase</keyword>
<dbReference type="InterPro" id="IPR000639">
    <property type="entry name" value="Epox_hydrolase-like"/>
</dbReference>
<dbReference type="InterPro" id="IPR029058">
    <property type="entry name" value="AB_hydrolase_fold"/>
</dbReference>
<dbReference type="PRINTS" id="PR00412">
    <property type="entry name" value="EPOXHYDRLASE"/>
</dbReference>
<dbReference type="InterPro" id="IPR052370">
    <property type="entry name" value="Meta-cleavage_hydrolase"/>
</dbReference>
<dbReference type="GO" id="GO:0016787">
    <property type="term" value="F:hydrolase activity"/>
    <property type="evidence" value="ECO:0007669"/>
    <property type="project" value="UniProtKB-KW"/>
</dbReference>
<organism evidence="2 3">
    <name type="scientific">Shewanella electrodiphila</name>
    <dbReference type="NCBI Taxonomy" id="934143"/>
    <lineage>
        <taxon>Bacteria</taxon>
        <taxon>Pseudomonadati</taxon>
        <taxon>Pseudomonadota</taxon>
        <taxon>Gammaproteobacteria</taxon>
        <taxon>Alteromonadales</taxon>
        <taxon>Shewanellaceae</taxon>
        <taxon>Shewanella</taxon>
    </lineage>
</organism>
<evidence type="ECO:0000313" key="3">
    <source>
        <dbReference type="Proteomes" id="UP001202134"/>
    </source>
</evidence>
<dbReference type="EMBL" id="JAKIKU010000001">
    <property type="protein sequence ID" value="MCL1044322.1"/>
    <property type="molecule type" value="Genomic_DNA"/>
</dbReference>
<accession>A0ABT0KKF1</accession>
<reference evidence="2 3" key="1">
    <citation type="submission" date="2022-01" db="EMBL/GenBank/DDBJ databases">
        <title>Whole genome-based taxonomy of the Shewanellaceae.</title>
        <authorList>
            <person name="Martin-Rodriguez A.J."/>
        </authorList>
    </citation>
    <scope>NUCLEOTIDE SEQUENCE [LARGE SCALE GENOMIC DNA]</scope>
    <source>
        <strain evidence="2 3">DSM 24955</strain>
    </source>
</reference>
<evidence type="ECO:0000259" key="1">
    <source>
        <dbReference type="Pfam" id="PF00561"/>
    </source>
</evidence>
<proteinExistence type="predicted"/>
<dbReference type="PANTHER" id="PTHR43139">
    <property type="entry name" value="SI:DKEY-122A22.2"/>
    <property type="match status" value="1"/>
</dbReference>
<dbReference type="RefSeq" id="WP_248954742.1">
    <property type="nucleotide sequence ID" value="NZ_JAKIKU010000001.1"/>
</dbReference>
<dbReference type="PROSITE" id="PS51257">
    <property type="entry name" value="PROKAR_LIPOPROTEIN"/>
    <property type="match status" value="1"/>
</dbReference>
<comment type="caution">
    <text evidence="2">The sequence shown here is derived from an EMBL/GenBank/DDBJ whole genome shotgun (WGS) entry which is preliminary data.</text>
</comment>
<keyword evidence="3" id="KW-1185">Reference proteome</keyword>
<dbReference type="Gene3D" id="3.40.50.1820">
    <property type="entry name" value="alpha/beta hydrolase"/>
    <property type="match status" value="1"/>
</dbReference>
<feature type="domain" description="AB hydrolase-1" evidence="1">
    <location>
        <begin position="60"/>
        <end position="286"/>
    </location>
</feature>
<evidence type="ECO:0000313" key="2">
    <source>
        <dbReference type="EMBL" id="MCL1044322.1"/>
    </source>
</evidence>
<dbReference type="InterPro" id="IPR000073">
    <property type="entry name" value="AB_hydrolase_1"/>
</dbReference>
<dbReference type="PRINTS" id="PR00111">
    <property type="entry name" value="ABHYDROLASE"/>
</dbReference>
<dbReference type="SUPFAM" id="SSF53474">
    <property type="entry name" value="alpha/beta-Hydrolases"/>
    <property type="match status" value="1"/>
</dbReference>
<name>A0ABT0KKF1_9GAMM</name>
<dbReference type="Pfam" id="PF00561">
    <property type="entry name" value="Abhydrolase_1"/>
    <property type="match status" value="1"/>
</dbReference>
<sequence>MMRLMIVSVFIFFLGGCSAVSMVDNYQQNQLMKAGFELHQLSLESQGELHYWQGGDTSAPTVILLHGFGGTGLTSWYEIMQQLASDYHVIVPDLLWFGASFSNAPATISSETQAIQHLIEELALENVNVVGISFGGFITFDLMIKEPTVNKAIMLASPGIVFSDEDMDAMSQRFGQSVPEAVFVPENKEGVRHLLEHTFVDHPWYPSFIDEQIYQSYFADFHVQKKSLITTLPAYRDQLNPAEFKGKLPPSLLIWGENDSVFPLEKGIEFSEFLNAPIIIIPDASHGLSNDFPESISQMIRDFIQ</sequence>
<gene>
    <name evidence="2" type="ORF">L2737_03100</name>
</gene>